<feature type="domain" description="Reverse transcriptase" evidence="2">
    <location>
        <begin position="76"/>
        <end position="416"/>
    </location>
</feature>
<keyword evidence="3" id="KW-0808">Transferase</keyword>
<dbReference type="GO" id="GO:0003964">
    <property type="term" value="F:RNA-directed DNA polymerase activity"/>
    <property type="evidence" value="ECO:0007669"/>
    <property type="project" value="UniProtKB-KW"/>
</dbReference>
<gene>
    <name evidence="3" type="ORF">P9875_06895</name>
</gene>
<dbReference type="Proteomes" id="UP001219584">
    <property type="component" value="Chromosome"/>
</dbReference>
<dbReference type="RefSeq" id="WP_278317914.1">
    <property type="nucleotide sequence ID" value="NZ_CP121464.1"/>
</dbReference>
<evidence type="ECO:0000259" key="2">
    <source>
        <dbReference type="PROSITE" id="PS50878"/>
    </source>
</evidence>
<comment type="similarity">
    <text evidence="1">Belongs to the bacterial reverse transcriptase family.</text>
</comment>
<evidence type="ECO:0000313" key="4">
    <source>
        <dbReference type="Proteomes" id="UP001219584"/>
    </source>
</evidence>
<dbReference type="PANTHER" id="PTHR34047:SF8">
    <property type="entry name" value="PROTEIN YKFC"/>
    <property type="match status" value="1"/>
</dbReference>
<reference evidence="3 4" key="1">
    <citation type="submission" date="2023-04" db="EMBL/GenBank/DDBJ databases">
        <title>Nanopore sequencing of Janthinobacterium from water.</title>
        <authorList>
            <person name="Ciuchcinski K."/>
            <person name="Rokowska A."/>
            <person name="Dziewit L."/>
        </authorList>
    </citation>
    <scope>NUCLEOTIDE SEQUENCE [LARGE SCALE GENOMIC DNA]</scope>
    <source>
        <strain evidence="3 4">DEMB2</strain>
    </source>
</reference>
<accession>A0ABY8I7H6</accession>
<dbReference type="Pfam" id="PF00078">
    <property type="entry name" value="RVT_1"/>
    <property type="match status" value="1"/>
</dbReference>
<dbReference type="PANTHER" id="PTHR34047">
    <property type="entry name" value="NUCLEAR INTRON MATURASE 1, MITOCHONDRIAL-RELATED"/>
    <property type="match status" value="1"/>
</dbReference>
<dbReference type="EMBL" id="CP121464">
    <property type="protein sequence ID" value="WFR80884.1"/>
    <property type="molecule type" value="Genomic_DNA"/>
</dbReference>
<dbReference type="PROSITE" id="PS50878">
    <property type="entry name" value="RT_POL"/>
    <property type="match status" value="1"/>
</dbReference>
<dbReference type="Gene3D" id="3.60.110.10">
    <property type="entry name" value="Carbon-nitrogen hydrolase"/>
    <property type="match status" value="1"/>
</dbReference>
<dbReference type="CDD" id="cd01646">
    <property type="entry name" value="RT_Bac_retron_I"/>
    <property type="match status" value="1"/>
</dbReference>
<dbReference type="SUPFAM" id="SSF56317">
    <property type="entry name" value="Carbon-nitrogen hydrolase"/>
    <property type="match status" value="1"/>
</dbReference>
<keyword evidence="3" id="KW-0695">RNA-directed DNA polymerase</keyword>
<organism evidence="3 4">
    <name type="scientific">Janthinobacterium rivuli</name>
    <dbReference type="NCBI Taxonomy" id="2751478"/>
    <lineage>
        <taxon>Bacteria</taxon>
        <taxon>Pseudomonadati</taxon>
        <taxon>Pseudomonadota</taxon>
        <taxon>Betaproteobacteria</taxon>
        <taxon>Burkholderiales</taxon>
        <taxon>Oxalobacteraceae</taxon>
        <taxon>Janthinobacterium</taxon>
    </lineage>
</organism>
<sequence>MKLVQEKYRKLRPDIDLLTDEVVISQAWKKTHGYIRTHNWYADTLELDISALDIEKNSSTWAQGIASARSHLLPMELVPAAKSEAWILDAKLGWVPKENSRIRRAKPPIRPLAHLTVRDQTWATALMMCFADAVESSQGNCAVEDAHFAQKKQVYSYGNRLLCDWKSNDAWFRWGNGETYRKFFTDYQNFLKRPIQIGRTVANSLSDIDHVFIINLDIAKFYDNIDKSVLLERLGSISLWYDDTKILYNFWNAARKITNWKWSSHAEETAESLGLELGNGLPQGLVASGFLANAYMIPFDREIGDFIGEGITDVPGIVLHDYCRYVDDLRLVVSVGNVGVDEIATAINKFISKKLKIFAGQDLKINPQKTKITSLSDLDNTGSLSGRLALLQAELSGPADRDVLENATAVLEGLLISQPDDVPDTTELERDKKLFRLVKFDHDIRLDTLKRFAANRLESVIKSKRKLTFFDAHNPDAEKLSDNECELLSKKLVKAWTQDPSLGLVLRKAIEIFPSPIIIEPVIEAIYRRTSFSGKSKNIQSAAMMDFLLADLFRCCVDFGGYFQRFDCPKSSAPEDLLDIASMYAQRTVAAENVPEFVQRQALLLLATREKPVLVKQPEKSIQNSLHAILAGSPPPFQRERIALFEVASQITGRSDTFAMLLLENINEIDNDSKYEALESIAKRGGDFWFSVWKLLSKNPAERLLVKRLDWAAPITSSDLKSKRQRLSKVIASDRNGFQHEMGLIKLALGLIDFSQKNLKSLPLSPREIIVNQIGQQSDWSELWRPTVTAIDCEPISGAVAADPRFSVPPWIDDENSEHLIVYWIGSILRAAAVGGSDFTGNTWNGKKFSGYKGLKTGWYKRRMGMMHASEILVGNYATVSGWFSELLMKCLQWPGFESTFLQNQDISQISDVKNLKSVLIDRKNLLDNLYCTTSQLPALVTSVDRSSLAHRKIFRIVVVQQLLPRDRDFSLSDPTLSLPRARAENRSHLANICQLTYKTLCTKLEADNDKNLADADLIVFPEVSVHPDDQDLIKRLADKTKAIIFAGLVFTEHDGKTVNIARWFIPDIRKSGRQWVIRDQGKHNMTKGEKSLGITGHRPCQHIIEVTGMDEGPMTMSGAICYDATDLKLAVDLKDKTDLFVVCAHNRDVNTFDTMAAALNYHMYQHVVVVNKGEYGGSTIQAPYKANFDRLVSHAHGVDQISINVADLDLAAFRREHKFFKAVKTKPAG</sequence>
<dbReference type="InterPro" id="IPR000477">
    <property type="entry name" value="RT_dom"/>
</dbReference>
<protein>
    <submittedName>
        <fullName evidence="3">Reverse transcriptase domain-containing protein</fullName>
    </submittedName>
</protein>
<keyword evidence="4" id="KW-1185">Reference proteome</keyword>
<proteinExistence type="inferred from homology"/>
<dbReference type="InterPro" id="IPR051083">
    <property type="entry name" value="GrpII_Intron_Splice-Mob/Def"/>
</dbReference>
<keyword evidence="3" id="KW-0548">Nucleotidyltransferase</keyword>
<dbReference type="InterPro" id="IPR036526">
    <property type="entry name" value="C-N_Hydrolase_sf"/>
</dbReference>
<evidence type="ECO:0000256" key="1">
    <source>
        <dbReference type="ARBA" id="ARBA00034120"/>
    </source>
</evidence>
<evidence type="ECO:0000313" key="3">
    <source>
        <dbReference type="EMBL" id="WFR80884.1"/>
    </source>
</evidence>
<name>A0ABY8I7H6_9BURK</name>